<dbReference type="AlphaFoldDB" id="A0A8J8GFJ1"/>
<protein>
    <submittedName>
        <fullName evidence="1">DUF2922 domain-containing protein</fullName>
    </submittedName>
</protein>
<dbReference type="RefSeq" id="WP_173731916.1">
    <property type="nucleotide sequence ID" value="NZ_JABTTE010000020.1"/>
</dbReference>
<dbReference type="InterPro" id="IPR021321">
    <property type="entry name" value="DUF2922"/>
</dbReference>
<organism evidence="1 2">
    <name type="scientific">Calidifontibacillus erzurumensis</name>
    <dbReference type="NCBI Taxonomy" id="2741433"/>
    <lineage>
        <taxon>Bacteria</taxon>
        <taxon>Bacillati</taxon>
        <taxon>Bacillota</taxon>
        <taxon>Bacilli</taxon>
        <taxon>Bacillales</taxon>
        <taxon>Bacillaceae</taxon>
        <taxon>Calidifontibacillus/Schinkia group</taxon>
        <taxon>Calidifontibacillus</taxon>
    </lineage>
</organism>
<dbReference type="Pfam" id="PF11148">
    <property type="entry name" value="DUF2922"/>
    <property type="match status" value="1"/>
</dbReference>
<name>A0A8J8GFJ1_9BACI</name>
<comment type="caution">
    <text evidence="1">The sequence shown here is derived from an EMBL/GenBank/DDBJ whole genome shotgun (WGS) entry which is preliminary data.</text>
</comment>
<proteinExistence type="predicted"/>
<dbReference type="Proteomes" id="UP000625804">
    <property type="component" value="Unassembled WGS sequence"/>
</dbReference>
<evidence type="ECO:0000313" key="1">
    <source>
        <dbReference type="EMBL" id="NSL52712.1"/>
    </source>
</evidence>
<sequence>MSKKLEMQFINFEGKTSTISIDNPIEPVDPAAVSSAMDTIIAANIFATSGGDLVAKKGARIVERNVSEVELGA</sequence>
<evidence type="ECO:0000313" key="2">
    <source>
        <dbReference type="Proteomes" id="UP000625804"/>
    </source>
</evidence>
<reference evidence="1" key="1">
    <citation type="submission" date="2020-06" db="EMBL/GenBank/DDBJ databases">
        <title>A novel thermopfilic bacterium from Erzurum, Turkey.</title>
        <authorList>
            <person name="Adiguzel A."/>
            <person name="Ay H."/>
            <person name="Baltaci M.O."/>
        </authorList>
    </citation>
    <scope>NUCLEOTIDE SEQUENCE</scope>
    <source>
        <strain evidence="1">P2</strain>
    </source>
</reference>
<dbReference type="EMBL" id="JABTTE010000020">
    <property type="protein sequence ID" value="NSL52712.1"/>
    <property type="molecule type" value="Genomic_DNA"/>
</dbReference>
<gene>
    <name evidence="1" type="ORF">HR057_13210</name>
</gene>
<keyword evidence="2" id="KW-1185">Reference proteome</keyword>
<accession>A0A8J8GFJ1</accession>